<dbReference type="RefSeq" id="WP_093616124.1">
    <property type="nucleotide sequence ID" value="NZ_BOMT01000043.1"/>
</dbReference>
<evidence type="ECO:0000256" key="5">
    <source>
        <dbReference type="RuleBase" id="RU004508"/>
    </source>
</evidence>
<dbReference type="CDD" id="cd00616">
    <property type="entry name" value="AHBA_syn"/>
    <property type="match status" value="1"/>
</dbReference>
<feature type="active site" description="Proton acceptor" evidence="3">
    <location>
        <position position="191"/>
    </location>
</feature>
<dbReference type="GO" id="GO:0008483">
    <property type="term" value="F:transaminase activity"/>
    <property type="evidence" value="ECO:0007669"/>
    <property type="project" value="TreeGrafter"/>
</dbReference>
<dbReference type="GO" id="GO:0000271">
    <property type="term" value="P:polysaccharide biosynthetic process"/>
    <property type="evidence" value="ECO:0007669"/>
    <property type="project" value="TreeGrafter"/>
</dbReference>
<proteinExistence type="inferred from homology"/>
<dbReference type="PIRSF" id="PIRSF000390">
    <property type="entry name" value="PLP_StrS"/>
    <property type="match status" value="1"/>
</dbReference>
<dbReference type="Gene3D" id="3.40.640.10">
    <property type="entry name" value="Type I PLP-dependent aspartate aminotransferase-like (Major domain)"/>
    <property type="match status" value="1"/>
</dbReference>
<dbReference type="InterPro" id="IPR000653">
    <property type="entry name" value="DegT/StrS_aminotransferase"/>
</dbReference>
<dbReference type="SUPFAM" id="SSF53383">
    <property type="entry name" value="PLP-dependent transferases"/>
    <property type="match status" value="1"/>
</dbReference>
<keyword evidence="7" id="KW-1185">Reference proteome</keyword>
<dbReference type="Pfam" id="PF01041">
    <property type="entry name" value="DegT_DnrJ_EryC1"/>
    <property type="match status" value="1"/>
</dbReference>
<dbReference type="InterPro" id="IPR015424">
    <property type="entry name" value="PyrdxlP-dep_Trfase"/>
</dbReference>
<dbReference type="PANTHER" id="PTHR30244">
    <property type="entry name" value="TRANSAMINASE"/>
    <property type="match status" value="1"/>
</dbReference>
<sequence>MTEIPLVDVKAGYLRQKDAIDAAIRDVVDNVRFINGPEVARFEQDFAAFCGTRRAIGCGSGTAALHLALAALGIGPGDQVAVPAHTFIASAEPISWLGATPRFVDVDSESGCLDPAALAAVIGEVKAVIAVHLYGRPADMPAIMAIADAAGVPVIEDAAQAHGAEMTTPDGRTVRAGAYGRVGCFSFFPGKNLGAFGDAGAVTTDDEALADRIAMLRDHGRTSKYEHLVSGYAHRLDTIQAAVLGVKLRVLADNNRLRQELARAYDQELTGVGDLALPARGDGRTGVFHLYVVRTARRDDLLRHLHAAGIRAGVHYPVPLHRQPAYAALGLDPADFPAADAWARECLSLPIYPELDPALVAVVAKSVREFFDSAD</sequence>
<evidence type="ECO:0000256" key="3">
    <source>
        <dbReference type="PIRSR" id="PIRSR000390-1"/>
    </source>
</evidence>
<feature type="modified residue" description="N6-(pyridoxal phosphate)lysine" evidence="4">
    <location>
        <position position="191"/>
    </location>
</feature>
<gene>
    <name evidence="6" type="ORF">SAMN05421541_107193</name>
</gene>
<dbReference type="InterPro" id="IPR015421">
    <property type="entry name" value="PyrdxlP-dep_Trfase_major"/>
</dbReference>
<dbReference type="AlphaFoldDB" id="A0A1I2GVN3"/>
<dbReference type="EMBL" id="FONV01000007">
    <property type="protein sequence ID" value="SFF21119.1"/>
    <property type="molecule type" value="Genomic_DNA"/>
</dbReference>
<evidence type="ECO:0000256" key="2">
    <source>
        <dbReference type="ARBA" id="ARBA00037999"/>
    </source>
</evidence>
<accession>A0A1I2GVN3</accession>
<dbReference type="GO" id="GO:0030170">
    <property type="term" value="F:pyridoxal phosphate binding"/>
    <property type="evidence" value="ECO:0007669"/>
    <property type="project" value="TreeGrafter"/>
</dbReference>
<dbReference type="Gene3D" id="3.90.1150.10">
    <property type="entry name" value="Aspartate Aminotransferase, domain 1"/>
    <property type="match status" value="1"/>
</dbReference>
<evidence type="ECO:0000313" key="7">
    <source>
        <dbReference type="Proteomes" id="UP000199645"/>
    </source>
</evidence>
<dbReference type="InterPro" id="IPR015422">
    <property type="entry name" value="PyrdxlP-dep_Trfase_small"/>
</dbReference>
<evidence type="ECO:0000256" key="4">
    <source>
        <dbReference type="PIRSR" id="PIRSR000390-2"/>
    </source>
</evidence>
<dbReference type="OrthoDB" id="5342089at2"/>
<dbReference type="STRING" id="35752.SAMN05421541_107193"/>
<reference evidence="6 7" key="1">
    <citation type="submission" date="2016-10" db="EMBL/GenBank/DDBJ databases">
        <authorList>
            <person name="de Groot N.N."/>
        </authorList>
    </citation>
    <scope>NUCLEOTIDE SEQUENCE [LARGE SCALE GENOMIC DNA]</scope>
    <source>
        <strain evidence="6 7">DSM 43019</strain>
    </source>
</reference>
<protein>
    <submittedName>
        <fullName evidence="6">dTDP-4-amino-4,6-dideoxygalactose transaminase</fullName>
    </submittedName>
</protein>
<dbReference type="PANTHER" id="PTHR30244:SF36">
    <property type="entry name" value="3-OXO-GLUCOSE-6-PHOSPHATE:GLUTAMATE AMINOTRANSFERASE"/>
    <property type="match status" value="1"/>
</dbReference>
<name>A0A1I2GVN3_9ACTN</name>
<evidence type="ECO:0000256" key="1">
    <source>
        <dbReference type="ARBA" id="ARBA00022898"/>
    </source>
</evidence>
<keyword evidence="1 4" id="KW-0663">Pyridoxal phosphate</keyword>
<dbReference type="Proteomes" id="UP000199645">
    <property type="component" value="Unassembled WGS sequence"/>
</dbReference>
<evidence type="ECO:0000313" key="6">
    <source>
        <dbReference type="EMBL" id="SFF21119.1"/>
    </source>
</evidence>
<organism evidence="6 7">
    <name type="scientific">Actinoplanes philippinensis</name>
    <dbReference type="NCBI Taxonomy" id="35752"/>
    <lineage>
        <taxon>Bacteria</taxon>
        <taxon>Bacillati</taxon>
        <taxon>Actinomycetota</taxon>
        <taxon>Actinomycetes</taxon>
        <taxon>Micromonosporales</taxon>
        <taxon>Micromonosporaceae</taxon>
        <taxon>Actinoplanes</taxon>
    </lineage>
</organism>
<comment type="similarity">
    <text evidence="2 5">Belongs to the DegT/DnrJ/EryC1 family.</text>
</comment>